<dbReference type="Gene3D" id="3.30.565.40">
    <property type="entry name" value="Fervidobacterium nodosum Rt17-B1 like"/>
    <property type="match status" value="1"/>
</dbReference>
<dbReference type="RefSeq" id="WP_120750431.1">
    <property type="nucleotide sequence ID" value="NZ_RBAH01000025.1"/>
</dbReference>
<proteinExistence type="predicted"/>
<evidence type="ECO:0000313" key="3">
    <source>
        <dbReference type="Proteomes" id="UP000282311"/>
    </source>
</evidence>
<sequence length="208" mass="23931">MEFRNLNAVISKKVMLKPRLQIRYPQLSGLPDRKAQTMMNDRIMRLVYQMIQDQGYVQDTGKEMNGTYEVRLNGDGLISIVFQSYARSRGDVNGRALQKSLTMDLRDGREYRVRDLFRQDSEFKPIIDAILLRQIEESDVPISEATPFRGVGPDQDFYLTRSELVVYFQQYEYTPETSGFPTFPIAYSELTDIAAPEGPMARLEPVAP</sequence>
<gene>
    <name evidence="2" type="ORF">D7M11_27310</name>
</gene>
<protein>
    <submittedName>
        <fullName evidence="2">DUF3298 domain-containing protein</fullName>
    </submittedName>
</protein>
<name>A0A3B0BNA8_9BACL</name>
<dbReference type="EMBL" id="RBAH01000025">
    <property type="protein sequence ID" value="RKN74161.1"/>
    <property type="molecule type" value="Genomic_DNA"/>
</dbReference>
<dbReference type="OrthoDB" id="5637at2"/>
<accession>A0A3B0BNA8</accession>
<dbReference type="InterPro" id="IPR037126">
    <property type="entry name" value="PdaC/RsiV-like_sf"/>
</dbReference>
<evidence type="ECO:0000313" key="2">
    <source>
        <dbReference type="EMBL" id="RKN74161.1"/>
    </source>
</evidence>
<dbReference type="Gene3D" id="3.90.640.20">
    <property type="entry name" value="Heat-shock cognate protein, ATPase"/>
    <property type="match status" value="1"/>
</dbReference>
<evidence type="ECO:0000259" key="1">
    <source>
        <dbReference type="Pfam" id="PF11738"/>
    </source>
</evidence>
<comment type="caution">
    <text evidence="2">The sequence shown here is derived from an EMBL/GenBank/DDBJ whole genome shotgun (WGS) entry which is preliminary data.</text>
</comment>
<dbReference type="Proteomes" id="UP000282311">
    <property type="component" value="Unassembled WGS sequence"/>
</dbReference>
<dbReference type="AlphaFoldDB" id="A0A3B0BNA8"/>
<keyword evidence="3" id="KW-1185">Reference proteome</keyword>
<feature type="domain" description="DUF3298" evidence="1">
    <location>
        <begin position="115"/>
        <end position="188"/>
    </location>
</feature>
<dbReference type="Pfam" id="PF11738">
    <property type="entry name" value="DUF3298"/>
    <property type="match status" value="1"/>
</dbReference>
<organism evidence="2 3">
    <name type="scientific">Paenibacillus ginsengarvi</name>
    <dbReference type="NCBI Taxonomy" id="400777"/>
    <lineage>
        <taxon>Bacteria</taxon>
        <taxon>Bacillati</taxon>
        <taxon>Bacillota</taxon>
        <taxon>Bacilli</taxon>
        <taxon>Bacillales</taxon>
        <taxon>Paenibacillaceae</taxon>
        <taxon>Paenibacillus</taxon>
    </lineage>
</organism>
<dbReference type="InterPro" id="IPR021729">
    <property type="entry name" value="DUF3298"/>
</dbReference>
<reference evidence="2 3" key="1">
    <citation type="journal article" date="2007" name="Int. J. Syst. Evol. Microbiol.">
        <title>Paenibacillus ginsengarvi sp. nov., isolated from soil from ginseng cultivation.</title>
        <authorList>
            <person name="Yoon M.H."/>
            <person name="Ten L.N."/>
            <person name="Im W.T."/>
        </authorList>
    </citation>
    <scope>NUCLEOTIDE SEQUENCE [LARGE SCALE GENOMIC DNA]</scope>
    <source>
        <strain evidence="2 3">KCTC 13059</strain>
    </source>
</reference>